<comment type="caution">
    <text evidence="1">The sequence shown here is derived from an EMBL/GenBank/DDBJ whole genome shotgun (WGS) entry which is preliminary data.</text>
</comment>
<accession>A0ACB9PH77</accession>
<evidence type="ECO:0000313" key="2">
    <source>
        <dbReference type="Proteomes" id="UP000828941"/>
    </source>
</evidence>
<dbReference type="EMBL" id="CM039429">
    <property type="protein sequence ID" value="KAI4347723.1"/>
    <property type="molecule type" value="Genomic_DNA"/>
</dbReference>
<reference evidence="1 2" key="1">
    <citation type="journal article" date="2022" name="DNA Res.">
        <title>Chromosomal-level genome assembly of the orchid tree Bauhinia variegata (Leguminosae; Cercidoideae) supports the allotetraploid origin hypothesis of Bauhinia.</title>
        <authorList>
            <person name="Zhong Y."/>
            <person name="Chen Y."/>
            <person name="Zheng D."/>
            <person name="Pang J."/>
            <person name="Liu Y."/>
            <person name="Luo S."/>
            <person name="Meng S."/>
            <person name="Qian L."/>
            <person name="Wei D."/>
            <person name="Dai S."/>
            <person name="Zhou R."/>
        </authorList>
    </citation>
    <scope>NUCLEOTIDE SEQUENCE [LARGE SCALE GENOMIC DNA]</scope>
    <source>
        <strain evidence="1">BV-YZ2020</strain>
    </source>
</reference>
<keyword evidence="2" id="KW-1185">Reference proteome</keyword>
<gene>
    <name evidence="1" type="ORF">L6164_008507</name>
</gene>
<name>A0ACB9PH77_BAUVA</name>
<evidence type="ECO:0000313" key="1">
    <source>
        <dbReference type="EMBL" id="KAI4347723.1"/>
    </source>
</evidence>
<sequence>MAKLLLLYLAFASAIVTCSATNYIVGDSSGWDISTNLGTWVQDKKFQVGDSLVFQYGSSESVNEVTRENFNTCNTTNVLATYGNGNTTVALTKPGDMYFVSGNRLLCLGGMKLHVHIQDNGAYSPALAPSPVSGSDQGGSTTLTRPPSSQKNTPVLNGAFHCAREPIHLVYMALLASAILMLNI</sequence>
<organism evidence="1 2">
    <name type="scientific">Bauhinia variegata</name>
    <name type="common">Purple orchid tree</name>
    <name type="synonym">Phanera variegata</name>
    <dbReference type="NCBI Taxonomy" id="167791"/>
    <lineage>
        <taxon>Eukaryota</taxon>
        <taxon>Viridiplantae</taxon>
        <taxon>Streptophyta</taxon>
        <taxon>Embryophyta</taxon>
        <taxon>Tracheophyta</taxon>
        <taxon>Spermatophyta</taxon>
        <taxon>Magnoliopsida</taxon>
        <taxon>eudicotyledons</taxon>
        <taxon>Gunneridae</taxon>
        <taxon>Pentapetalae</taxon>
        <taxon>rosids</taxon>
        <taxon>fabids</taxon>
        <taxon>Fabales</taxon>
        <taxon>Fabaceae</taxon>
        <taxon>Cercidoideae</taxon>
        <taxon>Cercideae</taxon>
        <taxon>Bauhiniinae</taxon>
        <taxon>Bauhinia</taxon>
    </lineage>
</organism>
<dbReference type="Proteomes" id="UP000828941">
    <property type="component" value="Chromosome 4"/>
</dbReference>
<proteinExistence type="predicted"/>
<protein>
    <submittedName>
        <fullName evidence="1">Uncharacterized protein</fullName>
    </submittedName>
</protein>